<evidence type="ECO:0000256" key="4">
    <source>
        <dbReference type="ARBA" id="ARBA00023136"/>
    </source>
</evidence>
<dbReference type="Pfam" id="PF04932">
    <property type="entry name" value="Wzy_C"/>
    <property type="match status" value="1"/>
</dbReference>
<sequence length="393" mass="44647">MLTIKENDSKCFLVALALYLPSTVLLPAYTYYLYAPIFLIIILITKNKINNGIFITGVLFLVSLFISLTSFVILGEELNYYGNFIPVQASLLVSLICSIFINEKVAKFLIYMLVFEFFAAVLQYGLGVNTFFPSSFISSTSVFNESSDLLYFKRVFGFNNNSSGLAGNALICFTLMLTYFSHSDLKTKVAINILVFTVLIMTFSRSALVAFISYYLVLSFLIFFSKRVVYLVFVIIIILLFLYFVDIDYFISQFTRNKGSVELTGRPLIWEVYWQSIVSAPLFGNFGFRNYLNIPVYGYYAHAHNSFIMLLYITGIVPMLLILIPLVIQVFKSPKRILCVVSIVVYSFAQYFLFWGASLVDIVFFAALFSSFGGKISLAHSHYEHVGKCDVIK</sequence>
<feature type="domain" description="O-antigen ligase-related" evidence="6">
    <location>
        <begin position="192"/>
        <end position="322"/>
    </location>
</feature>
<evidence type="ECO:0000256" key="1">
    <source>
        <dbReference type="ARBA" id="ARBA00004141"/>
    </source>
</evidence>
<dbReference type="KEGG" id="oai:OLEAN_C14120"/>
<keyword evidence="2 5" id="KW-0812">Transmembrane</keyword>
<feature type="transmembrane region" description="Helical" evidence="5">
    <location>
        <begin position="162"/>
        <end position="181"/>
    </location>
</feature>
<feature type="transmembrane region" description="Helical" evidence="5">
    <location>
        <begin position="28"/>
        <end position="45"/>
    </location>
</feature>
<dbReference type="GO" id="GO:0016020">
    <property type="term" value="C:membrane"/>
    <property type="evidence" value="ECO:0007669"/>
    <property type="project" value="UniProtKB-SubCell"/>
</dbReference>
<keyword evidence="8" id="KW-1185">Reference proteome</keyword>
<accession>R4YQQ7</accession>
<dbReference type="AlphaFoldDB" id="R4YQQ7"/>
<evidence type="ECO:0000313" key="7">
    <source>
        <dbReference type="EMBL" id="CCK75588.1"/>
    </source>
</evidence>
<comment type="subcellular location">
    <subcellularLocation>
        <location evidence="1">Membrane</location>
        <topology evidence="1">Multi-pass membrane protein</topology>
    </subcellularLocation>
</comment>
<evidence type="ECO:0000256" key="5">
    <source>
        <dbReference type="SAM" id="Phobius"/>
    </source>
</evidence>
<keyword evidence="4 5" id="KW-0472">Membrane</keyword>
<gene>
    <name evidence="7" type="ORF">OLEAN_C14120</name>
</gene>
<proteinExistence type="predicted"/>
<dbReference type="Proteomes" id="UP000032749">
    <property type="component" value="Chromosome"/>
</dbReference>
<dbReference type="PANTHER" id="PTHR37422:SF13">
    <property type="entry name" value="LIPOPOLYSACCHARIDE BIOSYNTHESIS PROTEIN PA4999-RELATED"/>
    <property type="match status" value="1"/>
</dbReference>
<evidence type="ECO:0000256" key="3">
    <source>
        <dbReference type="ARBA" id="ARBA00022989"/>
    </source>
</evidence>
<dbReference type="PANTHER" id="PTHR37422">
    <property type="entry name" value="TEICHURONIC ACID BIOSYNTHESIS PROTEIN TUAE"/>
    <property type="match status" value="1"/>
</dbReference>
<reference evidence="7 8" key="1">
    <citation type="journal article" date="2013" name="Nat. Commun.">
        <title>Genome sequence and functional genomic analysis of the oil-degrading bacterium Oleispira antarctica.</title>
        <authorList>
            <person name="Kube M."/>
            <person name="Chernikova T.N."/>
            <person name="Al-Ramahi Y."/>
            <person name="Beloqui A."/>
            <person name="Lopez-Cortez N."/>
            <person name="Guazzaroni M.E."/>
            <person name="Heipieper H.J."/>
            <person name="Klages S."/>
            <person name="Kotsyurbenko O.R."/>
            <person name="Langer I."/>
            <person name="Nechitaylo T.Y."/>
            <person name="Lunsdorf H."/>
            <person name="Fernandez M."/>
            <person name="Juarez S."/>
            <person name="Ciordia S."/>
            <person name="Singer A."/>
            <person name="Kagan O."/>
            <person name="Egorova O."/>
            <person name="Petit P.A."/>
            <person name="Stogios P."/>
            <person name="Kim Y."/>
            <person name="Tchigvintsev A."/>
            <person name="Flick R."/>
            <person name="Denaro R."/>
            <person name="Genovese M."/>
            <person name="Albar J.P."/>
            <person name="Reva O.N."/>
            <person name="Martinez-Gomariz M."/>
            <person name="Tran H."/>
            <person name="Ferrer M."/>
            <person name="Savchenko A."/>
            <person name="Yakunin A.F."/>
            <person name="Yakimov M.M."/>
            <person name="Golyshina O.V."/>
            <person name="Reinhardt R."/>
            <person name="Golyshin P.N."/>
        </authorList>
    </citation>
    <scope>NUCLEOTIDE SEQUENCE [LARGE SCALE GENOMIC DNA]</scope>
</reference>
<evidence type="ECO:0000256" key="2">
    <source>
        <dbReference type="ARBA" id="ARBA00022692"/>
    </source>
</evidence>
<feature type="transmembrane region" description="Helical" evidence="5">
    <location>
        <begin position="80"/>
        <end position="101"/>
    </location>
</feature>
<dbReference type="STRING" id="698738.OLEAN_C14120"/>
<feature type="transmembrane region" description="Helical" evidence="5">
    <location>
        <begin position="228"/>
        <end position="247"/>
    </location>
</feature>
<keyword evidence="3 5" id="KW-1133">Transmembrane helix</keyword>
<dbReference type="OrthoDB" id="871774at2"/>
<feature type="transmembrane region" description="Helical" evidence="5">
    <location>
        <begin position="343"/>
        <end position="369"/>
    </location>
</feature>
<dbReference type="InterPro" id="IPR007016">
    <property type="entry name" value="O-antigen_ligase-rel_domated"/>
</dbReference>
<organism evidence="7 8">
    <name type="scientific">Oleispira antarctica RB-8</name>
    <dbReference type="NCBI Taxonomy" id="698738"/>
    <lineage>
        <taxon>Bacteria</taxon>
        <taxon>Pseudomonadati</taxon>
        <taxon>Pseudomonadota</taxon>
        <taxon>Gammaproteobacteria</taxon>
        <taxon>Oceanospirillales</taxon>
        <taxon>Oceanospirillaceae</taxon>
        <taxon>Oleispira</taxon>
    </lineage>
</organism>
<dbReference type="InterPro" id="IPR051533">
    <property type="entry name" value="WaaL-like"/>
</dbReference>
<feature type="transmembrane region" description="Helical" evidence="5">
    <location>
        <begin position="52"/>
        <end position="74"/>
    </location>
</feature>
<dbReference type="EMBL" id="FO203512">
    <property type="protein sequence ID" value="CCK75588.1"/>
    <property type="molecule type" value="Genomic_DNA"/>
</dbReference>
<name>R4YQQ7_OLEAN</name>
<evidence type="ECO:0000259" key="6">
    <source>
        <dbReference type="Pfam" id="PF04932"/>
    </source>
</evidence>
<protein>
    <submittedName>
        <fullName evidence="7">O-antigen polymerase family protein</fullName>
    </submittedName>
</protein>
<feature type="transmembrane region" description="Helical" evidence="5">
    <location>
        <begin position="308"/>
        <end position="331"/>
    </location>
</feature>
<dbReference type="HOGENOM" id="CLU_701776_0_0_6"/>
<feature type="transmembrane region" description="Helical" evidence="5">
    <location>
        <begin position="108"/>
        <end position="126"/>
    </location>
</feature>
<evidence type="ECO:0000313" key="8">
    <source>
        <dbReference type="Proteomes" id="UP000032749"/>
    </source>
</evidence>